<reference evidence="2 3" key="1">
    <citation type="submission" date="2024-01" db="EMBL/GenBank/DDBJ databases">
        <title>The complete chloroplast genome sequence of Lithospermum erythrorhizon: insights into the phylogenetic relationship among Boraginaceae species and the maternal lineages of purple gromwells.</title>
        <authorList>
            <person name="Okada T."/>
            <person name="Watanabe K."/>
        </authorList>
    </citation>
    <scope>NUCLEOTIDE SEQUENCE [LARGE SCALE GENOMIC DNA]</scope>
</reference>
<accession>A0AAV3NSJ5</accession>
<keyword evidence="1" id="KW-0472">Membrane</keyword>
<dbReference type="AlphaFoldDB" id="A0AAV3NSJ5"/>
<keyword evidence="3" id="KW-1185">Reference proteome</keyword>
<proteinExistence type="predicted"/>
<protein>
    <submittedName>
        <fullName evidence="2">Uncharacterized protein</fullName>
    </submittedName>
</protein>
<name>A0AAV3NSJ5_LITER</name>
<evidence type="ECO:0000313" key="2">
    <source>
        <dbReference type="EMBL" id="GAA0141791.1"/>
    </source>
</evidence>
<organism evidence="2 3">
    <name type="scientific">Lithospermum erythrorhizon</name>
    <name type="common">Purple gromwell</name>
    <name type="synonym">Lithospermum officinale var. erythrorhizon</name>
    <dbReference type="NCBI Taxonomy" id="34254"/>
    <lineage>
        <taxon>Eukaryota</taxon>
        <taxon>Viridiplantae</taxon>
        <taxon>Streptophyta</taxon>
        <taxon>Embryophyta</taxon>
        <taxon>Tracheophyta</taxon>
        <taxon>Spermatophyta</taxon>
        <taxon>Magnoliopsida</taxon>
        <taxon>eudicotyledons</taxon>
        <taxon>Gunneridae</taxon>
        <taxon>Pentapetalae</taxon>
        <taxon>asterids</taxon>
        <taxon>lamiids</taxon>
        <taxon>Boraginales</taxon>
        <taxon>Boraginaceae</taxon>
        <taxon>Boraginoideae</taxon>
        <taxon>Lithospermeae</taxon>
        <taxon>Lithospermum</taxon>
    </lineage>
</organism>
<evidence type="ECO:0000313" key="3">
    <source>
        <dbReference type="Proteomes" id="UP001454036"/>
    </source>
</evidence>
<dbReference type="Proteomes" id="UP001454036">
    <property type="component" value="Unassembled WGS sequence"/>
</dbReference>
<comment type="caution">
    <text evidence="2">The sequence shown here is derived from an EMBL/GenBank/DDBJ whole genome shotgun (WGS) entry which is preliminary data.</text>
</comment>
<dbReference type="EMBL" id="BAABME010015555">
    <property type="protein sequence ID" value="GAA0141791.1"/>
    <property type="molecule type" value="Genomic_DNA"/>
</dbReference>
<keyword evidence="1" id="KW-0812">Transmembrane</keyword>
<evidence type="ECO:0000256" key="1">
    <source>
        <dbReference type="SAM" id="Phobius"/>
    </source>
</evidence>
<keyword evidence="1" id="KW-1133">Transmembrane helix</keyword>
<feature type="transmembrane region" description="Helical" evidence="1">
    <location>
        <begin position="20"/>
        <end position="52"/>
    </location>
</feature>
<gene>
    <name evidence="2" type="ORF">LIER_35462</name>
</gene>
<feature type="transmembrane region" description="Helical" evidence="1">
    <location>
        <begin position="59"/>
        <end position="79"/>
    </location>
</feature>
<sequence>MWTTHVPFSTVPRGLPLTFWLSSVLIFGLLMILFLVVTLLMVDFTAIMYLFWGPENRRNIFIVAASTCILVGFFAYLHVPSLANMIKSTFSNHALKENNHKRMLLLGRSEVVYR</sequence>